<dbReference type="InterPro" id="IPR001509">
    <property type="entry name" value="Epimerase_deHydtase"/>
</dbReference>
<dbReference type="InterPro" id="IPR036291">
    <property type="entry name" value="NAD(P)-bd_dom_sf"/>
</dbReference>
<dbReference type="Pfam" id="PF01370">
    <property type="entry name" value="Epimerase"/>
    <property type="match status" value="1"/>
</dbReference>
<dbReference type="Gene3D" id="3.40.50.720">
    <property type="entry name" value="NAD(P)-binding Rossmann-like Domain"/>
    <property type="match status" value="1"/>
</dbReference>
<reference evidence="3 4" key="1">
    <citation type="submission" date="2018-08" db="EMBL/GenBank/DDBJ databases">
        <title>Paenibacillus sp. M4BSY-1, whole genome shotgun sequence.</title>
        <authorList>
            <person name="Tuo L."/>
        </authorList>
    </citation>
    <scope>NUCLEOTIDE SEQUENCE [LARGE SCALE GENOMIC DNA]</scope>
    <source>
        <strain evidence="3 4">M4BSY-1</strain>
    </source>
</reference>
<organism evidence="3 4">
    <name type="scientific">Paenibacillus paeoniae</name>
    <dbReference type="NCBI Taxonomy" id="2292705"/>
    <lineage>
        <taxon>Bacteria</taxon>
        <taxon>Bacillati</taxon>
        <taxon>Bacillota</taxon>
        <taxon>Bacilli</taxon>
        <taxon>Bacillales</taxon>
        <taxon>Paenibacillaceae</taxon>
        <taxon>Paenibacillus</taxon>
    </lineage>
</organism>
<name>A0A371P130_9BACL</name>
<comment type="caution">
    <text evidence="3">The sequence shown here is derived from an EMBL/GenBank/DDBJ whole genome shotgun (WGS) entry which is preliminary data.</text>
</comment>
<dbReference type="RefSeq" id="WP_116049719.1">
    <property type="nucleotide sequence ID" value="NZ_QUBQ01000007.1"/>
</dbReference>
<dbReference type="PANTHER" id="PTHR43000">
    <property type="entry name" value="DTDP-D-GLUCOSE 4,6-DEHYDRATASE-RELATED"/>
    <property type="match status" value="1"/>
</dbReference>
<accession>A0A371P130</accession>
<feature type="domain" description="NAD-dependent epimerase/dehydratase" evidence="2">
    <location>
        <begin position="3"/>
        <end position="240"/>
    </location>
</feature>
<dbReference type="Gene3D" id="3.90.25.10">
    <property type="entry name" value="UDP-galactose 4-epimerase, domain 1"/>
    <property type="match status" value="2"/>
</dbReference>
<dbReference type="EMBL" id="QUBQ01000007">
    <property type="protein sequence ID" value="REK69581.1"/>
    <property type="molecule type" value="Genomic_DNA"/>
</dbReference>
<evidence type="ECO:0000313" key="4">
    <source>
        <dbReference type="Proteomes" id="UP000261905"/>
    </source>
</evidence>
<proteinExistence type="inferred from homology"/>
<dbReference type="SUPFAM" id="SSF51735">
    <property type="entry name" value="NAD(P)-binding Rossmann-fold domains"/>
    <property type="match status" value="1"/>
</dbReference>
<dbReference type="AlphaFoldDB" id="A0A371P130"/>
<gene>
    <name evidence="3" type="ORF">DX130_24070</name>
</gene>
<dbReference type="Proteomes" id="UP000261905">
    <property type="component" value="Unassembled WGS sequence"/>
</dbReference>
<evidence type="ECO:0000259" key="2">
    <source>
        <dbReference type="Pfam" id="PF01370"/>
    </source>
</evidence>
<evidence type="ECO:0000256" key="1">
    <source>
        <dbReference type="ARBA" id="ARBA00007637"/>
    </source>
</evidence>
<protein>
    <submittedName>
        <fullName evidence="3">NAD-dependent epimerase/dehydratase family protein</fullName>
    </submittedName>
</protein>
<sequence length="311" mass="34873">MKVLIAGGAGFIGSHLADALLEEGHKVVCIDNFFIGTKRNIEHLQTHPHFRLYEMDLCNFEALSSIFQEEKFDFVFHLAANSDIQASAKNPQIEYANTYTTTFNILESMRIYHVNKLFFASTSAVYGEKEGAHVDENSTPLEPISYYGAAKLGSEAMISAYSYMNQISALIFRFPNVIGPRLTHGVIYDFIKKLKHNSSELLILGDGLQTKPYMHVYDLILGIMSLKDNLPEGMSIYNIGVDTQTSVTRIADIICETMKLNEVKYTYSGGRGGWRGDVPIFAYNLDKILATGWHARWTSDEAVAKTVEEVL</sequence>
<evidence type="ECO:0000313" key="3">
    <source>
        <dbReference type="EMBL" id="REK69581.1"/>
    </source>
</evidence>
<dbReference type="OrthoDB" id="9771073at2"/>
<keyword evidence="4" id="KW-1185">Reference proteome</keyword>
<comment type="similarity">
    <text evidence="1">Belongs to the NAD(P)-dependent epimerase/dehydratase family.</text>
</comment>